<keyword evidence="12" id="KW-1185">Reference proteome</keyword>
<dbReference type="InterPro" id="IPR016024">
    <property type="entry name" value="ARM-type_fold"/>
</dbReference>
<evidence type="ECO:0000256" key="1">
    <source>
        <dbReference type="ARBA" id="ARBA00001686"/>
    </source>
</evidence>
<dbReference type="InterPro" id="IPR045495">
    <property type="entry name" value="PI4K_N"/>
</dbReference>
<dbReference type="FunFam" id="1.10.1070.11:FF:000022">
    <property type="entry name" value="Phosphatidylinositol 4-kinase stt4"/>
    <property type="match status" value="1"/>
</dbReference>
<proteinExistence type="inferred from homology"/>
<dbReference type="InterPro" id="IPR011009">
    <property type="entry name" value="Kinase-like_dom_sf"/>
</dbReference>
<comment type="caution">
    <text evidence="11">The sequence shown here is derived from an EMBL/GenBank/DDBJ whole genome shotgun (WGS) entry which is preliminary data.</text>
</comment>
<dbReference type="PANTHER" id="PTHR10048">
    <property type="entry name" value="PHOSPHATIDYLINOSITOL KINASE"/>
    <property type="match status" value="1"/>
</dbReference>
<dbReference type="FunFam" id="3.30.1010.10:FF:000014">
    <property type="entry name" value="Phosphatidylinositol 4-kinase STT4"/>
    <property type="match status" value="1"/>
</dbReference>
<dbReference type="Pfam" id="PF19274">
    <property type="entry name" value="PI4K_N"/>
    <property type="match status" value="2"/>
</dbReference>
<evidence type="ECO:0000259" key="9">
    <source>
        <dbReference type="PROSITE" id="PS50290"/>
    </source>
</evidence>
<gene>
    <name evidence="11" type="ORF">N7532_010378</name>
</gene>
<name>A0A9W9JYI3_9EURO</name>
<dbReference type="Pfam" id="PF00613">
    <property type="entry name" value="PI3Ka"/>
    <property type="match status" value="1"/>
</dbReference>
<reference evidence="11" key="2">
    <citation type="journal article" date="2023" name="IMA Fungus">
        <title>Comparative genomic study of the Penicillium genus elucidates a diverse pangenome and 15 lateral gene transfer events.</title>
        <authorList>
            <person name="Petersen C."/>
            <person name="Sorensen T."/>
            <person name="Nielsen M.R."/>
            <person name="Sondergaard T.E."/>
            <person name="Sorensen J.L."/>
            <person name="Fitzpatrick D.A."/>
            <person name="Frisvad J.C."/>
            <person name="Nielsen K.L."/>
        </authorList>
    </citation>
    <scope>NUCLEOTIDE SEQUENCE</scope>
    <source>
        <strain evidence="11">IBT 30761</strain>
    </source>
</reference>
<dbReference type="GO" id="GO:0046854">
    <property type="term" value="P:phosphatidylinositol phosphate biosynthetic process"/>
    <property type="evidence" value="ECO:0007669"/>
    <property type="project" value="InterPro"/>
</dbReference>
<dbReference type="Proteomes" id="UP001149074">
    <property type="component" value="Unassembled WGS sequence"/>
</dbReference>
<dbReference type="GO" id="GO:0005737">
    <property type="term" value="C:cytoplasm"/>
    <property type="evidence" value="ECO:0007669"/>
    <property type="project" value="TreeGrafter"/>
</dbReference>
<evidence type="ECO:0000313" key="11">
    <source>
        <dbReference type="EMBL" id="KAJ5085607.1"/>
    </source>
</evidence>
<dbReference type="Gene3D" id="3.30.1010.10">
    <property type="entry name" value="Phosphatidylinositol 3-kinase Catalytic Subunit, Chain A, domain 4"/>
    <property type="match status" value="1"/>
</dbReference>
<dbReference type="SUPFAM" id="SSF48371">
    <property type="entry name" value="ARM repeat"/>
    <property type="match status" value="2"/>
</dbReference>
<dbReference type="GO" id="GO:0004430">
    <property type="term" value="F:1-phosphatidylinositol 4-kinase activity"/>
    <property type="evidence" value="ECO:0007669"/>
    <property type="project" value="UniProtKB-EC"/>
</dbReference>
<evidence type="ECO:0000313" key="12">
    <source>
        <dbReference type="Proteomes" id="UP001149074"/>
    </source>
</evidence>
<dbReference type="PROSITE" id="PS00915">
    <property type="entry name" value="PI3_4_KINASE_1"/>
    <property type="match status" value="1"/>
</dbReference>
<comment type="catalytic activity">
    <reaction evidence="1">
        <text>a 1,2-diacyl-sn-glycero-3-phospho-(1D-myo-inositol) + ATP = a 1,2-diacyl-sn-glycero-3-phospho-(1D-myo-inositol 4-phosphate) + ADP + H(+)</text>
        <dbReference type="Rhea" id="RHEA:19877"/>
        <dbReference type="ChEBI" id="CHEBI:15378"/>
        <dbReference type="ChEBI" id="CHEBI:30616"/>
        <dbReference type="ChEBI" id="CHEBI:57880"/>
        <dbReference type="ChEBI" id="CHEBI:58178"/>
        <dbReference type="ChEBI" id="CHEBI:456216"/>
        <dbReference type="EC" id="2.7.1.67"/>
    </reaction>
</comment>
<dbReference type="EC" id="2.7.1.67" evidence="3"/>
<dbReference type="OrthoDB" id="10264149at2759"/>
<feature type="domain" description="PI3K/PI4K catalytic" evidence="9">
    <location>
        <begin position="1663"/>
        <end position="1949"/>
    </location>
</feature>
<dbReference type="PANTHER" id="PTHR10048:SF15">
    <property type="entry name" value="PHOSPHATIDYLINOSITOL 4-KINASE ALPHA"/>
    <property type="match status" value="1"/>
</dbReference>
<dbReference type="InterPro" id="IPR042236">
    <property type="entry name" value="PI3K_accessory_sf"/>
</dbReference>
<dbReference type="GO" id="GO:0005524">
    <property type="term" value="F:ATP binding"/>
    <property type="evidence" value="ECO:0007669"/>
    <property type="project" value="UniProtKB-KW"/>
</dbReference>
<feature type="domain" description="PIK helical" evidence="10">
    <location>
        <begin position="1364"/>
        <end position="1550"/>
    </location>
</feature>
<dbReference type="InterPro" id="IPR001263">
    <property type="entry name" value="PI3K_accessory_dom"/>
</dbReference>
<keyword evidence="6" id="KW-0418">Kinase</keyword>
<keyword evidence="7" id="KW-0067">ATP-binding</keyword>
<dbReference type="Gene3D" id="1.10.1070.11">
    <property type="entry name" value="Phosphatidylinositol 3-/4-kinase, catalytic domain"/>
    <property type="match status" value="1"/>
</dbReference>
<dbReference type="InterPro" id="IPR015433">
    <property type="entry name" value="PI3/4_kinase"/>
</dbReference>
<dbReference type="Pfam" id="PF00454">
    <property type="entry name" value="PI3_PI4_kinase"/>
    <property type="match status" value="1"/>
</dbReference>
<sequence>MDGLSVGIRRSAFEKLAALAVNPPSRSNESDLTRLSQQTRPGRQADGALNGILKDQSPTSRVPMGIRELDVLLALCKAAPSVEDQERATRLVTQLSRYLPESPSQLFRPSPFLQSVKPSPWETLAHNLTSALLSLGTRFPSLRKIATTAATEFLNNCIEAINAVTPFQYSSAEAGGRGVVHESIAILSIAVSLVGFLEASAKYTVIWSASEKIRIIDHLRTMLSEPFMIAVETASSTIRNAGISENSFKDWRKYTRRYAAQGRPLGAMLVQEGFMRFVKSSAASLIESQNLTDDQLLDEYMAGMSIARGYGDADIALIERITDLIGEEINLLADGSDYLQVGSPSQQRLAFSVKGEALVGFLNCVVLGEDATNNDVLLSWLEDTLNDPQQMSNAGLAIIALKCTAILARMSSDGASIGRRCLLKFLTQGGTSAGPVVAVAARCLAQILSILSEDAVITTLYSLGNALSPNSTGDSSAQEQLITDTNLGAYNQANGSQASLSAAEQDDTLTFRNVIHAIVTISTSCNDDKISALAQSMLLQKVGKLGVSVDAYIIQETAVLALSSGSAEFQLLLKFYTRIYLDGVHKGLGSISDAVQCAMSYLSVTLDRQSPLYRIYLIHLLESIVNKGDVPDLETERHREVVFAPGDITPLLKPLALLISSTNDSSDTSHPALEYDDTIMSLFRDAWFNIAVHGISLNSAVAQQHLKELRLLASHSPPLIAEERMESLESDVELNTVLRRGSGPQRVLEQKRTLITELAGRESDIKRLDYPRSVFLNAVLLIESLRASSEDCTKILNYFRDPSLATPEMVVCMSAVADKTVSCYLSRTLSGEFDEFSAPFLSKQLAGFLTACCHRIERVQSIATQCADKIIRECPSALCEKHSLFALLEILTVMWSSCLQGELDEFEWKPSLLSPMGIVRVDLPDNYAFRKATLNRFLERAKAWVTAVLNLAPLDIKGLLQTYLSEYDDDGGYGHISMGRSFALEMGSLIPKSDPRLGSLDSHDSSDVNLASDFMALYTTRQKYRRPDMSLLDGPRGDLLGISGRKPESEISPESADRLEASLSHFYGRSVNGDEIPLFEVRDILRQAAGLICSSSKPRLSVVHYLVALPFRIFTKETIKLGVSLWLGVIHENPSIEPRILAEVVEAWERSIQCRQGLFDPAFGCLDPLHAKIELLPTDKALMLQKQQDAQNTLSPHMRVLQFFESHFNAVRLGNLQDQQLFCRLVSSTVVALAKTESHPLAREIHFRIIVFGLKVLQNSNPRNGPATWKLKDQILSAALSWFKHTPRWSFGGNRLQIKAEDRVLGDTLAILRSVADIASQSQGSYKSLQAKQDLLQILIEHERSRLRVWLFPLEPERKHHMPSLGGKTPTEGVASFLRLAWTESPGLAIQLAARFPSPKMQNDVRWLILNFPEKAITESSALEIMFDSSLPSDVTFQLKYLLYWAPVNPTEALTYFLPAYGNHPFILQYAMRALESHSIDVRFYFVPQLVQALRYDALGYVERYILETAKLSQLFAHQVIWNMKANSYKDEDSQVPDPLKPTLDRFIDNLISSFSNEERDFYEREFSFFSEITGVSGKLRPYIKRSKPEKKEKIEEELRKIKVEVGVYLPSNPDGVVVGIDRKSGKPLQSHAKAPYMATFRIQKTRPRLDAKAASSGLVHDSDQQRQVAVRSKDAEQETYEIWQSAIFKVGDDCRQDMLALQMIAAFRSIFSSVGLDVWVFPYRVTSTAPGCGVIDVLPNSISRDMLGREAVNGLYDYFVSKYGGEDSIRFQEARTNFVKSMAAYSVISYLLQFKDRHNGNIMVDDAGHIIHIDFGFCFDIAPGGVRFERAPFKLTSEMVAVMSGTHSPAHHPSGTSGISLPGHNSHNPTNTQPYRWFESLVVKAFLASRPYSTKLAHIVSLMLDSGLPCFKPETLKNFRDRFVLDKNERDAAEYMRDLVRKSYMSVSTKGYDQFQLMTNGIPY</sequence>
<evidence type="ECO:0000259" key="10">
    <source>
        <dbReference type="PROSITE" id="PS51545"/>
    </source>
</evidence>
<evidence type="ECO:0000256" key="7">
    <source>
        <dbReference type="ARBA" id="ARBA00022840"/>
    </source>
</evidence>
<evidence type="ECO:0000256" key="5">
    <source>
        <dbReference type="ARBA" id="ARBA00022741"/>
    </source>
</evidence>
<dbReference type="GeneID" id="81361848"/>
<dbReference type="PROSITE" id="PS51545">
    <property type="entry name" value="PIK_HELICAL"/>
    <property type="match status" value="1"/>
</dbReference>
<dbReference type="CDD" id="cd05167">
    <property type="entry name" value="PI4Kc_III_alpha"/>
    <property type="match status" value="1"/>
</dbReference>
<dbReference type="SMART" id="SM00146">
    <property type="entry name" value="PI3Kc"/>
    <property type="match status" value="1"/>
</dbReference>
<feature type="region of interest" description="Disordered" evidence="8">
    <location>
        <begin position="23"/>
        <end position="56"/>
    </location>
</feature>
<evidence type="ECO:0000256" key="8">
    <source>
        <dbReference type="SAM" id="MobiDB-lite"/>
    </source>
</evidence>
<evidence type="ECO:0000256" key="4">
    <source>
        <dbReference type="ARBA" id="ARBA00022679"/>
    </source>
</evidence>
<dbReference type="SMART" id="SM00145">
    <property type="entry name" value="PI3Ka"/>
    <property type="match status" value="1"/>
</dbReference>
<organism evidence="11 12">
    <name type="scientific">Penicillium argentinense</name>
    <dbReference type="NCBI Taxonomy" id="1131581"/>
    <lineage>
        <taxon>Eukaryota</taxon>
        <taxon>Fungi</taxon>
        <taxon>Dikarya</taxon>
        <taxon>Ascomycota</taxon>
        <taxon>Pezizomycotina</taxon>
        <taxon>Eurotiomycetes</taxon>
        <taxon>Eurotiomycetidae</taxon>
        <taxon>Eurotiales</taxon>
        <taxon>Aspergillaceae</taxon>
        <taxon>Penicillium</taxon>
    </lineage>
</organism>
<dbReference type="GO" id="GO:0005886">
    <property type="term" value="C:plasma membrane"/>
    <property type="evidence" value="ECO:0007669"/>
    <property type="project" value="TreeGrafter"/>
</dbReference>
<evidence type="ECO:0000256" key="6">
    <source>
        <dbReference type="ARBA" id="ARBA00022777"/>
    </source>
</evidence>
<dbReference type="InterPro" id="IPR036940">
    <property type="entry name" value="PI3/4_kinase_cat_sf"/>
</dbReference>
<evidence type="ECO:0000256" key="3">
    <source>
        <dbReference type="ARBA" id="ARBA00012169"/>
    </source>
</evidence>
<dbReference type="Gene3D" id="1.25.40.70">
    <property type="entry name" value="Phosphatidylinositol 3-kinase, accessory domain (PIK)"/>
    <property type="match status" value="1"/>
</dbReference>
<dbReference type="EMBL" id="JAPQKI010000010">
    <property type="protein sequence ID" value="KAJ5085607.1"/>
    <property type="molecule type" value="Genomic_DNA"/>
</dbReference>
<accession>A0A9W9JYI3</accession>
<dbReference type="FunFam" id="1.25.40.70:FF:000011">
    <property type="entry name" value="Phosphatidylinositol 4-kinase alpha"/>
    <property type="match status" value="1"/>
</dbReference>
<keyword evidence="4" id="KW-0808">Transferase</keyword>
<dbReference type="PROSITE" id="PS00916">
    <property type="entry name" value="PI3_4_KINASE_2"/>
    <property type="match status" value="1"/>
</dbReference>
<keyword evidence="5" id="KW-0547">Nucleotide-binding</keyword>
<protein>
    <recommendedName>
        <fullName evidence="3">1-phosphatidylinositol 4-kinase</fullName>
        <ecNumber evidence="3">2.7.1.67</ecNumber>
    </recommendedName>
</protein>
<dbReference type="RefSeq" id="XP_056470285.1">
    <property type="nucleotide sequence ID" value="XM_056622869.1"/>
</dbReference>
<feature type="compositionally biased region" description="Polar residues" evidence="8">
    <location>
        <begin position="1855"/>
        <end position="1867"/>
    </location>
</feature>
<dbReference type="InterPro" id="IPR018936">
    <property type="entry name" value="PI3/4_kinase_CS"/>
</dbReference>
<dbReference type="GO" id="GO:0048015">
    <property type="term" value="P:phosphatidylinositol-mediated signaling"/>
    <property type="evidence" value="ECO:0007669"/>
    <property type="project" value="TreeGrafter"/>
</dbReference>
<dbReference type="PROSITE" id="PS50290">
    <property type="entry name" value="PI3_4_KINASE_3"/>
    <property type="match status" value="1"/>
</dbReference>
<reference evidence="11" key="1">
    <citation type="submission" date="2022-11" db="EMBL/GenBank/DDBJ databases">
        <authorList>
            <person name="Petersen C."/>
        </authorList>
    </citation>
    <scope>NUCLEOTIDE SEQUENCE</scope>
    <source>
        <strain evidence="11">IBT 30761</strain>
    </source>
</reference>
<dbReference type="SUPFAM" id="SSF56112">
    <property type="entry name" value="Protein kinase-like (PK-like)"/>
    <property type="match status" value="1"/>
</dbReference>
<evidence type="ECO:0000256" key="2">
    <source>
        <dbReference type="ARBA" id="ARBA00006209"/>
    </source>
</evidence>
<dbReference type="InterPro" id="IPR000403">
    <property type="entry name" value="PI3/4_kinase_cat_dom"/>
</dbReference>
<comment type="similarity">
    <text evidence="2">Belongs to the PI3/PI4-kinase family. Type III PI4K subfamily.</text>
</comment>
<feature type="region of interest" description="Disordered" evidence="8">
    <location>
        <begin position="1847"/>
        <end position="1867"/>
    </location>
</feature>